<dbReference type="RefSeq" id="WP_162290468.1">
    <property type="nucleotide sequence ID" value="NZ_JAAFAN010000079.1"/>
</dbReference>
<comment type="caution">
    <text evidence="3">The sequence shown here is derived from an EMBL/GenBank/DDBJ whole genome shotgun (WGS) entry which is preliminary data.</text>
</comment>
<keyword evidence="2" id="KW-0812">Transmembrane</keyword>
<reference evidence="3 4" key="1">
    <citation type="journal article" date="2021" name="Arch. Microbiol.">
        <title>Cellulosimicrobium fucosivorans sp. nov., isolated from San Elijo Lagoon, contains a fucose metabolic pathway linked to carotenoid production.</title>
        <authorList>
            <person name="Aviles F.A."/>
            <person name="Kyndt J.A."/>
        </authorList>
    </citation>
    <scope>NUCLEOTIDE SEQUENCE [LARGE SCALE GENOMIC DNA]</scope>
    <source>
        <strain evidence="3 4">SE3</strain>
    </source>
</reference>
<dbReference type="Proteomes" id="UP000471672">
    <property type="component" value="Unassembled WGS sequence"/>
</dbReference>
<accession>A0ABX0BKQ7</accession>
<sequence length="1068" mass="105210">MLSGAGANAAPGDLSEAEGRFLSGTVAGLDLDTVAALEGALAETPSGTPLDTHPLSAEVLSALEIDLTGALQLLGPNGVLALGAVNQYAEANPDGSARAASGAVSDQGAISVGGSAEFPSDARLELTQLLGPGFESVVADLDLTLGALSATAEATGGTAPTGDYQIAGATLELDSPAVSGIATTVDETVVPAVDGAVGSLVGSDGLLAGALDTIGVLSPVLAALGSSVQPEVAIDLDLEAALAPVLDEDFGSEGVVVNVGAGTVTVDLDTILGGEGSLNGFDPNTEVLDDAAITAILAGLSSALDDLTLALTETVETALQSAELTFVVDASILGGLTALDISVVGTLGDIVAGNTDEVDAAVTASLLGGGITLPIGTLVGALAAPLNAVLFGDSGIVSTLTGTLNTAVVTPVVAALSPVFQVLDDVVSLVVNVQEPSPAVVDETFTQRAGTLTLLSLGGGTPLAQVHLASASVRGTAAIEPSLTVDPTTVAVGDSTDVTGEGYTPDSTVTVEIRDAEGTVVETVTGVETDGEGGFTTPITVPAGTAPGEYVVVGIDDTTGTEAETPLTVEAAAIDPGLTVDPTTVPAGTPTDVTGTGYTPSSTVTVEIRDGEGTVVASLTGVETDDEGGFTTPITVPVETAPGEYVVVGIDDTTGTEAETPLTVEAAAIEPSLTVDPTTVVVGDSTDVTGEGYTPDSTVTVEIRDAEGTVVETVTGVETDGEGGFTTPITVPVGTVPGEYVVVGIDDTTGTEAETPLTVEAAAIDPSVTVDPSTVLAGEATDVTGEGYTLSSTVTVEVRDASGTVVATVEDVPTDATGAFTTPVTIPAGTEPGTYTVVGIDDTTGTEAEAPLTVEADGTEVDGTEVDGTEVDGTEVDGTEVDGTEVDGTEVDGTEVDGTEVDGTEVDGDEGRELTSTMAKERVQRGETQTFTASGFEPGEEVQAVINSEPLVLPVAIADENGQVSWTFVVPADFEAGPHTGTATSVAEGDSTVAAFEVYLVPATDGGTGGTGSTGSTGSGSGSGGSGGSGSLATTGVDGVAYYLAAAFLLVAAGVGARFGVRRLRSTR</sequence>
<name>A0ABX0BKQ7_9MICO</name>
<proteinExistence type="predicted"/>
<dbReference type="NCBIfam" id="NF033766">
    <property type="entry name" value="choice_anch_G"/>
    <property type="match status" value="1"/>
</dbReference>
<feature type="compositionally biased region" description="Gly residues" evidence="1">
    <location>
        <begin position="1006"/>
        <end position="1029"/>
    </location>
</feature>
<dbReference type="InterPro" id="IPR047900">
    <property type="entry name" value="Choice_anch_G"/>
</dbReference>
<evidence type="ECO:0000256" key="1">
    <source>
        <dbReference type="SAM" id="MobiDB-lite"/>
    </source>
</evidence>
<keyword evidence="4" id="KW-1185">Reference proteome</keyword>
<feature type="transmembrane region" description="Helical" evidence="2">
    <location>
        <begin position="1040"/>
        <end position="1061"/>
    </location>
</feature>
<evidence type="ECO:0000313" key="4">
    <source>
        <dbReference type="Proteomes" id="UP000471672"/>
    </source>
</evidence>
<evidence type="ECO:0000313" key="3">
    <source>
        <dbReference type="EMBL" id="NDO91146.1"/>
    </source>
</evidence>
<protein>
    <submittedName>
        <fullName evidence="3">Choice-of-anchor G family protein</fullName>
    </submittedName>
</protein>
<keyword evidence="2" id="KW-1133">Transmembrane helix</keyword>
<dbReference type="EMBL" id="JAAFAN010000079">
    <property type="protein sequence ID" value="NDO91146.1"/>
    <property type="molecule type" value="Genomic_DNA"/>
</dbReference>
<evidence type="ECO:0000256" key="2">
    <source>
        <dbReference type="SAM" id="Phobius"/>
    </source>
</evidence>
<feature type="region of interest" description="Disordered" evidence="1">
    <location>
        <begin position="578"/>
        <end position="601"/>
    </location>
</feature>
<feature type="region of interest" description="Disordered" evidence="1">
    <location>
        <begin position="1005"/>
        <end position="1029"/>
    </location>
</feature>
<gene>
    <name evidence="3" type="ORF">GYH36_17050</name>
</gene>
<keyword evidence="2" id="KW-0472">Membrane</keyword>
<organism evidence="3 4">
    <name type="scientific">Cellulosimicrobium composti</name>
    <dbReference type="NCBI Taxonomy" id="2672572"/>
    <lineage>
        <taxon>Bacteria</taxon>
        <taxon>Bacillati</taxon>
        <taxon>Actinomycetota</taxon>
        <taxon>Actinomycetes</taxon>
        <taxon>Micrococcales</taxon>
        <taxon>Promicromonosporaceae</taxon>
        <taxon>Cellulosimicrobium</taxon>
    </lineage>
</organism>
<feature type="compositionally biased region" description="Polar residues" evidence="1">
    <location>
        <begin position="591"/>
        <end position="601"/>
    </location>
</feature>